<accession>A0A409XHA0</accession>
<dbReference type="Gene3D" id="1.25.40.800">
    <property type="match status" value="1"/>
</dbReference>
<dbReference type="GO" id="GO:0060090">
    <property type="term" value="F:molecular adaptor activity"/>
    <property type="evidence" value="ECO:0007669"/>
    <property type="project" value="TreeGrafter"/>
</dbReference>
<proteinExistence type="predicted"/>
<evidence type="ECO:0000313" key="15">
    <source>
        <dbReference type="EMBL" id="PPQ90124.1"/>
    </source>
</evidence>
<comment type="subcellular location">
    <subcellularLocation>
        <location evidence="1">Nucleus</location>
    </subcellularLocation>
</comment>
<evidence type="ECO:0000256" key="5">
    <source>
        <dbReference type="ARBA" id="ARBA00023242"/>
    </source>
</evidence>
<evidence type="ECO:0000259" key="11">
    <source>
        <dbReference type="Pfam" id="PF16415"/>
    </source>
</evidence>
<keyword evidence="4" id="KW-0804">Transcription</keyword>
<dbReference type="STRING" id="93625.A0A409XHA0"/>
<feature type="domain" description="CCR4-NOT transcription complex subunit 1 TTP binding" evidence="12">
    <location>
        <begin position="664"/>
        <end position="819"/>
    </location>
</feature>
<dbReference type="Pfam" id="PF16415">
    <property type="entry name" value="CNOT1_CAF1_bind"/>
    <property type="match status" value="1"/>
</dbReference>
<dbReference type="Gene3D" id="1.25.40.790">
    <property type="match status" value="1"/>
</dbReference>
<dbReference type="Pfam" id="PF12842">
    <property type="entry name" value="DUF3819"/>
    <property type="match status" value="1"/>
</dbReference>
<dbReference type="GO" id="GO:0005634">
    <property type="term" value="C:nucleus"/>
    <property type="evidence" value="ECO:0007669"/>
    <property type="project" value="UniProtKB-SubCell"/>
</dbReference>
<comment type="caution">
    <text evidence="15">The sequence shown here is derived from an EMBL/GenBank/DDBJ whole genome shotgun (WGS) entry which is preliminary data.</text>
</comment>
<dbReference type="Pfam" id="PF04054">
    <property type="entry name" value="Not1"/>
    <property type="match status" value="1"/>
</dbReference>
<dbReference type="InterPro" id="IPR007196">
    <property type="entry name" value="CCR4-Not_Not1_C"/>
</dbReference>
<dbReference type="Pfam" id="PF16417">
    <property type="entry name" value="CNOT1_TTP_bind"/>
    <property type="match status" value="1"/>
</dbReference>
<feature type="region of interest" description="Disordered" evidence="8">
    <location>
        <begin position="1342"/>
        <end position="1369"/>
    </location>
</feature>
<feature type="domain" description="CCR4-NOT transcription complex subunit 1" evidence="10">
    <location>
        <begin position="1153"/>
        <end position="1295"/>
    </location>
</feature>
<dbReference type="EMBL" id="NHYD01001698">
    <property type="protein sequence ID" value="PPQ90124.1"/>
    <property type="molecule type" value="Genomic_DNA"/>
</dbReference>
<evidence type="ECO:0000256" key="6">
    <source>
        <dbReference type="ARBA" id="ARBA00059181"/>
    </source>
</evidence>
<dbReference type="InterPro" id="IPR032194">
    <property type="entry name" value="CNOT1_HEAT"/>
</dbReference>
<dbReference type="InterPro" id="IPR038535">
    <property type="entry name" value="CNOT1_TTP_bind_sf"/>
</dbReference>
<feature type="domain" description="CCR4-NOT transcription complex subunit 1 HEAT repeat" evidence="13">
    <location>
        <begin position="475"/>
        <end position="619"/>
    </location>
</feature>
<protein>
    <recommendedName>
        <fullName evidence="7">General negative regulator of transcription subunit 1</fullName>
    </recommendedName>
</protein>
<dbReference type="GO" id="GO:0030015">
    <property type="term" value="C:CCR4-NOT core complex"/>
    <property type="evidence" value="ECO:0007669"/>
    <property type="project" value="InterPro"/>
</dbReference>
<evidence type="ECO:0000256" key="1">
    <source>
        <dbReference type="ARBA" id="ARBA00004123"/>
    </source>
</evidence>
<dbReference type="FunCoup" id="A0A409XHA0">
    <property type="interactions" value="669"/>
</dbReference>
<feature type="domain" description="CCR4-Not complex component Not1 C-terminal" evidence="9">
    <location>
        <begin position="1747"/>
        <end position="2102"/>
    </location>
</feature>
<feature type="domain" description="CCR4-NOT transcription complex subunit 1 CAF1-binding" evidence="11">
    <location>
        <begin position="859"/>
        <end position="1074"/>
    </location>
</feature>
<sequence>MDNPPATNINTIVKAQIVFLLSTLTEENFDRNQMEIRSLSEQHGIDTYLHFIRRLIVHTQPRLLPNPPASAFDPSITHTFRLLAQETQRLARDPFLADRFRDAVGGGEGDVFRHFDFARFVDRIGLRPLERLVLAASVMTGQTRKELSTQAAVMIRTEFDNAVLELCQSPPLEHANFDSEQITKLMSNLLSDIPQDTPILDANQRQTIIIAAQTKLGKETLGPILRRIFTKLSLPPTTSLVEVLIQLGPEITSDPEIIKALLERFGITDANPPRDDQVVEIISTLSQLAGEGTIICDVGAFVRALVSYNIPLNWPSVIKSFDWTDRHGVDTATLKMLIAILLNSPRDAEPHAVTGFWGTWSNPLYQLRLLDALLSLPADTFNFVQLPGRRIVTVDDVSIASPTIKSLAANVQGQTWNSLELFQVLVRLAGSEALEIRNCVREMLDKAIKISAEIVHMGLLQVPDLPWNDIRLEYSRKLLAMFLAGHPNHQLVFMRIWQIEPSYLTNAFRDFYDENNLNITRILDVAQDLKILESLLEVRPFTFALDVAALASRREYLNLDKWLADNVTNYGTEFLQSVIRFLEQKMESEKACRLSDPAIESRTMALNPTTITIILRVLRLNSALLDPNDAQAFMEVRNSCLQIHPRLMSLTPNSESDSGLTVVTYSNEIETEVDGIYKQMYDENTTIDDVIDMLRRYKESINPRDHEVFSCMIHFLFDEYKFFQSYYPARELAMTGYLFGSLIRHNLIEYPPLGIAIRYIIDALNCPPETNLFKFGVQALGRFEFKLPEWRPLCEALVRIPHLVEARPDLMATIQRVLSAPGAPNDNIPDSHLMLSNPSYESASPFTSIQPDVISEPLETPPEELSDRILFIVNNLAPNNFDSKVKEMREQFVDQHSRWFANYLVDQRISTEPNNHPLYLRFLDALDRQPLFKFILQETFIKAAALLNSDRSIAGTDRNALKNIGTWLGTITLARDQPIKHKNLSFKDLLIEGYDSGRLVVAIPFVCKTLEPCAKSKVFKPPNPWLMAVISLLAELYHFAELKLNLKFDIEILCKGLDIDLDAIEPATILRNRPLDSLTGLPLPEYPEDIGLLPIGSENPSGQIGDSQILVLGGQSSTEAHRALGPHIEAILANLVHLVHINAQLAPLNNNATFKRAAQLALDRAVREIILPVVERSVTIAGISTRELVAKDFATESNEEKLRRAGHFMAQKLAGSLALVTCKEPLKSNLATHLRQYLAEHGFSEQMVPEQVILLLVQDNLDIACAAIEKAAMERAVTDVDEGFATSYDVRRRHRELRNSQPFWDQSVPHSTFTSSLPDPLRIKPSGVQPLQAAVYEDFGIDSKRRTDSRPSSVSSFNNSAPYSQSPSLEQALNQGLHSHQDAMERFTILTRDLEAVMLQYPNQSLANLPSNHDIRHLVRQIMLLAEDAANRERTPLMMSQKIVQLLYKTNSPLGREVYVALLDQLCRLFEDVAKEAITWLLYAEDERKFNVPVTVTLLRSGLINTTLQDQQLAKLLYDDPRQILLSFAANLIRECLSSDPPVATQGQFAYSIEILNQLAATGKANEDVNRLLDDLRGIRRSSAPISPDSAFAVQPQVKAENDQLREKLFIWFQQWITIFQRSHSPEKSFVPFITQLTKQGILKVEDVSSFFFRVCAETSVNSYIKSIAAGDLDYAFQPLDAMSRLIVYIIKYHGDASGVNNNQAKVHYLTKILSIFVLVLASTHEEQGPNFQQKPFFRFFSSLVNDLHSIESHLGPVYFQLLIAISDTYSSLQPTYFPGFAFSWMCLISHRLFMPKLLLSENREGWSAFHKLLLSLFKFLAPFLKDADLQIAARDLYRGALRLLLVLLHDFPEFLSEYYFTLCDVIPPRCIQLRNIILSAFPPAIILPDPHLRNVKFDAIPEMGPIPPILSDFTSGLKSGDLRGYLDQYLLNRGTPSFLPSLKDRLRVKSNDSTETYNLSLINSLVMYIGVSSVAQAKARSGSSLFVASDPGVVALQYLVINLDVEGQHHLLTSMVLHLRYPNAHTHWFSSLLLHLFLEVNDDRFREVMTKVLLERFIVHRPHPWGALVTFIELLRNPKYDFWSKDFIRIGPEVTMLLESVARSIFQQ</sequence>
<evidence type="ECO:0000256" key="3">
    <source>
        <dbReference type="ARBA" id="ARBA00023015"/>
    </source>
</evidence>
<evidence type="ECO:0000259" key="12">
    <source>
        <dbReference type="Pfam" id="PF16417"/>
    </source>
</evidence>
<evidence type="ECO:0000259" key="10">
    <source>
        <dbReference type="Pfam" id="PF12842"/>
    </source>
</evidence>
<feature type="domain" description="CCR4-NOT transcription complex subunit 1-like NOT1 connector" evidence="14">
    <location>
        <begin position="1394"/>
        <end position="1577"/>
    </location>
</feature>
<dbReference type="FunFam" id="1.25.40.180:FF:000012">
    <property type="entry name" value="Ccr4-Not transcription complex subunit"/>
    <property type="match status" value="1"/>
</dbReference>
<dbReference type="GO" id="GO:0000932">
    <property type="term" value="C:P-body"/>
    <property type="evidence" value="ECO:0007669"/>
    <property type="project" value="TreeGrafter"/>
</dbReference>
<dbReference type="GO" id="GO:0017148">
    <property type="term" value="P:negative regulation of translation"/>
    <property type="evidence" value="ECO:0007669"/>
    <property type="project" value="InterPro"/>
</dbReference>
<evidence type="ECO:0000256" key="7">
    <source>
        <dbReference type="ARBA" id="ARBA00074459"/>
    </source>
</evidence>
<dbReference type="CDD" id="cd20710">
    <property type="entry name" value="NOT1_connector"/>
    <property type="match status" value="1"/>
</dbReference>
<dbReference type="Gene3D" id="1.25.40.180">
    <property type="match status" value="1"/>
</dbReference>
<dbReference type="OrthoDB" id="1933107at2759"/>
<evidence type="ECO:0000256" key="8">
    <source>
        <dbReference type="SAM" id="MobiDB-lite"/>
    </source>
</evidence>
<dbReference type="InterPro" id="IPR024557">
    <property type="entry name" value="CNOT1_dom_4"/>
</dbReference>
<organism evidence="15 16">
    <name type="scientific">Psilocybe cyanescens</name>
    <dbReference type="NCBI Taxonomy" id="93625"/>
    <lineage>
        <taxon>Eukaryota</taxon>
        <taxon>Fungi</taxon>
        <taxon>Dikarya</taxon>
        <taxon>Basidiomycota</taxon>
        <taxon>Agaricomycotina</taxon>
        <taxon>Agaricomycetes</taxon>
        <taxon>Agaricomycetidae</taxon>
        <taxon>Agaricales</taxon>
        <taxon>Agaricineae</taxon>
        <taxon>Strophariaceae</taxon>
        <taxon>Psilocybe</taxon>
    </lineage>
</organism>
<dbReference type="Pfam" id="PF25097">
    <property type="entry name" value="ARM_Cnot1"/>
    <property type="match status" value="1"/>
</dbReference>
<evidence type="ECO:0000259" key="14">
    <source>
        <dbReference type="Pfam" id="PF25097"/>
    </source>
</evidence>
<dbReference type="InterPro" id="IPR032191">
    <property type="entry name" value="CNOT1_CAF1_bind"/>
</dbReference>
<evidence type="ECO:0000256" key="4">
    <source>
        <dbReference type="ARBA" id="ARBA00023163"/>
    </source>
</evidence>
<feature type="compositionally biased region" description="Low complexity" evidence="8">
    <location>
        <begin position="1350"/>
        <end position="1364"/>
    </location>
</feature>
<comment type="function">
    <text evidence="6">Acts as a component of the CCR4-NOT core complex, which in the nucleus seems to be a general transcription factor, and in the cytoplasm the major mRNA deadenylase involved in mRNA turnover. The NOT protein subcomplex negatively regulates the basal and activated transcription of many genes. Preferentially affects TC-type TATA element-dependent transcription. Could directly or indirectly inhibit component(s) of the general transcription machinery.</text>
</comment>
<dbReference type="InterPro" id="IPR040398">
    <property type="entry name" value="Not1"/>
</dbReference>
<dbReference type="InterPro" id="IPR032193">
    <property type="entry name" value="CNOT1_TTP_bind"/>
</dbReference>
<evidence type="ECO:0000256" key="2">
    <source>
        <dbReference type="ARBA" id="ARBA00022491"/>
    </source>
</evidence>
<dbReference type="Pfam" id="PF16418">
    <property type="entry name" value="CNOT1_HEAT"/>
    <property type="match status" value="1"/>
</dbReference>
<keyword evidence="16" id="KW-1185">Reference proteome</keyword>
<evidence type="ECO:0000313" key="16">
    <source>
        <dbReference type="Proteomes" id="UP000283269"/>
    </source>
</evidence>
<name>A0A409XHA0_PSICY</name>
<keyword evidence="3" id="KW-0805">Transcription regulation</keyword>
<keyword evidence="5" id="KW-0539">Nucleus</keyword>
<dbReference type="PANTHER" id="PTHR13162">
    <property type="entry name" value="CCR4-NOT TRANSCRIPTION COMPLEX"/>
    <property type="match status" value="1"/>
</dbReference>
<evidence type="ECO:0000259" key="9">
    <source>
        <dbReference type="Pfam" id="PF04054"/>
    </source>
</evidence>
<dbReference type="GO" id="GO:0000289">
    <property type="term" value="P:nuclear-transcribed mRNA poly(A) tail shortening"/>
    <property type="evidence" value="ECO:0007669"/>
    <property type="project" value="UniProtKB-ARBA"/>
</dbReference>
<reference evidence="15 16" key="1">
    <citation type="journal article" date="2018" name="Evol. Lett.">
        <title>Horizontal gene cluster transfer increased hallucinogenic mushroom diversity.</title>
        <authorList>
            <person name="Reynolds H.T."/>
            <person name="Vijayakumar V."/>
            <person name="Gluck-Thaler E."/>
            <person name="Korotkin H.B."/>
            <person name="Matheny P.B."/>
            <person name="Slot J.C."/>
        </authorList>
    </citation>
    <scope>NUCLEOTIDE SEQUENCE [LARGE SCALE GENOMIC DNA]</scope>
    <source>
        <strain evidence="15 16">2631</strain>
    </source>
</reference>
<dbReference type="Proteomes" id="UP000283269">
    <property type="component" value="Unassembled WGS sequence"/>
</dbReference>
<evidence type="ECO:0000259" key="13">
    <source>
        <dbReference type="Pfam" id="PF16418"/>
    </source>
</evidence>
<keyword evidence="2" id="KW-0678">Repressor</keyword>
<dbReference type="InterPro" id="IPR055454">
    <property type="entry name" value="CNOT1-like_NOT1_connector"/>
</dbReference>
<dbReference type="Gene3D" id="1.25.40.840">
    <property type="entry name" value="CCR4-NOT transcription complex subunit 1 TTP binding domain"/>
    <property type="match status" value="1"/>
</dbReference>
<dbReference type="InParanoid" id="A0A409XHA0"/>
<dbReference type="PANTHER" id="PTHR13162:SF8">
    <property type="entry name" value="CCR4-NOT TRANSCRIPTION COMPLEX SUBUNIT 1"/>
    <property type="match status" value="1"/>
</dbReference>
<gene>
    <name evidence="15" type="ORF">CVT25_012293</name>
</gene>